<proteinExistence type="predicted"/>
<accession>A0ABV8JLV3</accession>
<dbReference type="Pfam" id="PF00583">
    <property type="entry name" value="Acetyltransf_1"/>
    <property type="match status" value="1"/>
</dbReference>
<dbReference type="RefSeq" id="WP_225621099.1">
    <property type="nucleotide sequence ID" value="NZ_JACYFJ010000001.1"/>
</dbReference>
<dbReference type="GO" id="GO:0016746">
    <property type="term" value="F:acyltransferase activity"/>
    <property type="evidence" value="ECO:0007669"/>
    <property type="project" value="UniProtKB-KW"/>
</dbReference>
<sequence>MAIDALTEIEFTRCNTDSELLQILDLQRRNLAVSLSEDEKLKEGFVTVVHSFEILKEMNETCAHIIAKYHGKVIAYALCMHPKFADRIEVLKPMFAEMENLEPKIENYMAMGQICVDKAHRKKGVFRELYKTMKRYVIPNFLL</sequence>
<feature type="domain" description="N-acetyltransferase" evidence="1">
    <location>
        <begin position="58"/>
        <end position="136"/>
    </location>
</feature>
<dbReference type="InterPro" id="IPR016181">
    <property type="entry name" value="Acyl_CoA_acyltransferase"/>
</dbReference>
<evidence type="ECO:0000313" key="2">
    <source>
        <dbReference type="EMBL" id="MFC4095517.1"/>
    </source>
</evidence>
<gene>
    <name evidence="2" type="ORF">ACFOUT_06505</name>
</gene>
<evidence type="ECO:0000259" key="1">
    <source>
        <dbReference type="Pfam" id="PF00583"/>
    </source>
</evidence>
<dbReference type="EC" id="2.3.1.-" evidence="2"/>
<reference evidence="3" key="1">
    <citation type="journal article" date="2019" name="Int. J. Syst. Evol. Microbiol.">
        <title>The Global Catalogue of Microorganisms (GCM) 10K type strain sequencing project: providing services to taxonomists for standard genome sequencing and annotation.</title>
        <authorList>
            <consortium name="The Broad Institute Genomics Platform"/>
            <consortium name="The Broad Institute Genome Sequencing Center for Infectious Disease"/>
            <person name="Wu L."/>
            <person name="Ma J."/>
        </authorList>
    </citation>
    <scope>NUCLEOTIDE SEQUENCE [LARGE SCALE GENOMIC DNA]</scope>
    <source>
        <strain evidence="3">CECT 7477</strain>
    </source>
</reference>
<dbReference type="InterPro" id="IPR000182">
    <property type="entry name" value="GNAT_dom"/>
</dbReference>
<dbReference type="Proteomes" id="UP001595814">
    <property type="component" value="Unassembled WGS sequence"/>
</dbReference>
<dbReference type="EMBL" id="JBHSAW010000004">
    <property type="protein sequence ID" value="MFC4095517.1"/>
    <property type="molecule type" value="Genomic_DNA"/>
</dbReference>
<comment type="caution">
    <text evidence="2">The sequence shown here is derived from an EMBL/GenBank/DDBJ whole genome shotgun (WGS) entry which is preliminary data.</text>
</comment>
<name>A0ABV8JLV3_9FLAO</name>
<keyword evidence="3" id="KW-1185">Reference proteome</keyword>
<keyword evidence="2" id="KW-0808">Transferase</keyword>
<dbReference type="SUPFAM" id="SSF55729">
    <property type="entry name" value="Acyl-CoA N-acyltransferases (Nat)"/>
    <property type="match status" value="1"/>
</dbReference>
<protein>
    <submittedName>
        <fullName evidence="2">GNAT family N-acetyltransferase</fullName>
        <ecNumber evidence="2">2.3.1.-</ecNumber>
    </submittedName>
</protein>
<evidence type="ECO:0000313" key="3">
    <source>
        <dbReference type="Proteomes" id="UP001595814"/>
    </source>
</evidence>
<organism evidence="2 3">
    <name type="scientific">Euzebyella saccharophila</name>
    <dbReference type="NCBI Taxonomy" id="679664"/>
    <lineage>
        <taxon>Bacteria</taxon>
        <taxon>Pseudomonadati</taxon>
        <taxon>Bacteroidota</taxon>
        <taxon>Flavobacteriia</taxon>
        <taxon>Flavobacteriales</taxon>
        <taxon>Flavobacteriaceae</taxon>
        <taxon>Euzebyella</taxon>
    </lineage>
</organism>
<keyword evidence="2" id="KW-0012">Acyltransferase</keyword>
<dbReference type="Gene3D" id="3.40.630.30">
    <property type="match status" value="1"/>
</dbReference>